<comment type="subcellular location">
    <subcellularLocation>
        <location evidence="3">Cytoplasm</location>
    </subcellularLocation>
</comment>
<dbReference type="InterPro" id="IPR002669">
    <property type="entry name" value="UreD"/>
</dbReference>
<dbReference type="EMBL" id="PVWG01000023">
    <property type="protein sequence ID" value="PSB17862.1"/>
    <property type="molecule type" value="Genomic_DNA"/>
</dbReference>
<evidence type="ECO:0000313" key="4">
    <source>
        <dbReference type="EMBL" id="PSB17862.1"/>
    </source>
</evidence>
<dbReference type="Pfam" id="PF01774">
    <property type="entry name" value="UreD"/>
    <property type="match status" value="1"/>
</dbReference>
<accession>A0A2T1DBF9</accession>
<dbReference type="GO" id="GO:0005737">
    <property type="term" value="C:cytoplasm"/>
    <property type="evidence" value="ECO:0007669"/>
    <property type="project" value="UniProtKB-SubCell"/>
</dbReference>
<sequence>MTETTPTDWHGSLCLEFANRQGSTQLIHSQTKAPLKIQRPFYPEGSEVCHSVIMHTAGGIVGGDRLSLDFRLKSKAHALITTAAASKIYKTNGREARQVVQVDVASGACLEWFPQETIVFNQAVYRQEMRVNLAPDATWLGWEITRFGRSARGERFIEGEWRSHTEVWQHDRPIWVDRQWLPGSEALVTSLHGLATCPVVGSFAWIGRSIDPEIIEKARSVWAGNGEIGVTRLMSGLLCRYRGHSTMEARQWFIEVWRLVRELYCDRAICVPRVWQQ</sequence>
<keyword evidence="2 3" id="KW-0143">Chaperone</keyword>
<dbReference type="AlphaFoldDB" id="A0A2T1DBF9"/>
<dbReference type="Proteomes" id="UP000238634">
    <property type="component" value="Unassembled WGS sequence"/>
</dbReference>
<reference evidence="4 5" key="2">
    <citation type="submission" date="2018-03" db="EMBL/GenBank/DDBJ databases">
        <title>The ancient ancestry and fast evolution of plastids.</title>
        <authorList>
            <person name="Moore K.R."/>
            <person name="Magnabosco C."/>
            <person name="Momper L."/>
            <person name="Gold D.A."/>
            <person name="Bosak T."/>
            <person name="Fournier G.P."/>
        </authorList>
    </citation>
    <scope>NUCLEOTIDE SEQUENCE [LARGE SCALE GENOMIC DNA]</scope>
    <source>
        <strain evidence="4 5">ULC007</strain>
    </source>
</reference>
<protein>
    <recommendedName>
        <fullName evidence="3">Urease accessory protein UreD</fullName>
    </recommendedName>
</protein>
<evidence type="ECO:0000256" key="1">
    <source>
        <dbReference type="ARBA" id="ARBA00007177"/>
    </source>
</evidence>
<dbReference type="OrthoDB" id="9798842at2"/>
<comment type="function">
    <text evidence="3">Required for maturation of urease via the functional incorporation of the urease nickel metallocenter.</text>
</comment>
<evidence type="ECO:0000313" key="5">
    <source>
        <dbReference type="Proteomes" id="UP000238634"/>
    </source>
</evidence>
<gene>
    <name evidence="3" type="primary">ureD</name>
    <name evidence="4" type="ORF">C7B65_17480</name>
</gene>
<reference evidence="4 5" key="1">
    <citation type="submission" date="2018-02" db="EMBL/GenBank/DDBJ databases">
        <authorList>
            <person name="Cohen D.B."/>
            <person name="Kent A.D."/>
        </authorList>
    </citation>
    <scope>NUCLEOTIDE SEQUENCE [LARGE SCALE GENOMIC DNA]</scope>
    <source>
        <strain evidence="4 5">ULC007</strain>
    </source>
</reference>
<keyword evidence="5" id="KW-1185">Reference proteome</keyword>
<comment type="similarity">
    <text evidence="1 3">Belongs to the UreD family.</text>
</comment>
<dbReference type="PANTHER" id="PTHR33643">
    <property type="entry name" value="UREASE ACCESSORY PROTEIN D"/>
    <property type="match status" value="1"/>
</dbReference>
<comment type="caution">
    <text evidence="4">The sequence shown here is derived from an EMBL/GenBank/DDBJ whole genome shotgun (WGS) entry which is preliminary data.</text>
</comment>
<comment type="subunit">
    <text evidence="3">UreD, UreF and UreG form a complex that acts as a GTP-hydrolysis-dependent molecular chaperone, activating the urease apoprotein by helping to assemble the nickel containing metallocenter of UreC. The UreE protein probably delivers the nickel.</text>
</comment>
<keyword evidence="3" id="KW-0963">Cytoplasm</keyword>
<dbReference type="PANTHER" id="PTHR33643:SF1">
    <property type="entry name" value="UREASE ACCESSORY PROTEIN D"/>
    <property type="match status" value="1"/>
</dbReference>
<dbReference type="GO" id="GO:0016151">
    <property type="term" value="F:nickel cation binding"/>
    <property type="evidence" value="ECO:0007669"/>
    <property type="project" value="UniProtKB-UniRule"/>
</dbReference>
<name>A0A2T1DBF9_9CYAN</name>
<evidence type="ECO:0000256" key="3">
    <source>
        <dbReference type="HAMAP-Rule" id="MF_01384"/>
    </source>
</evidence>
<keyword evidence="3" id="KW-0996">Nickel insertion</keyword>
<proteinExistence type="inferred from homology"/>
<dbReference type="STRING" id="1920490.GCA_001895925_01260"/>
<dbReference type="HAMAP" id="MF_01384">
    <property type="entry name" value="UreD"/>
    <property type="match status" value="1"/>
</dbReference>
<organism evidence="4 5">
    <name type="scientific">Phormidesmis priestleyi ULC007</name>
    <dbReference type="NCBI Taxonomy" id="1920490"/>
    <lineage>
        <taxon>Bacteria</taxon>
        <taxon>Bacillati</taxon>
        <taxon>Cyanobacteriota</taxon>
        <taxon>Cyanophyceae</taxon>
        <taxon>Leptolyngbyales</taxon>
        <taxon>Leptolyngbyaceae</taxon>
        <taxon>Phormidesmis</taxon>
    </lineage>
</organism>
<evidence type="ECO:0000256" key="2">
    <source>
        <dbReference type="ARBA" id="ARBA00023186"/>
    </source>
</evidence>